<dbReference type="Gramene" id="RZC53951">
    <property type="protein sequence ID" value="RZC53951"/>
    <property type="gene ID" value="C5167_012821"/>
</dbReference>
<feature type="transmembrane region" description="Helical" evidence="7">
    <location>
        <begin position="126"/>
        <end position="146"/>
    </location>
</feature>
<comment type="similarity">
    <text evidence="2">Belongs to the major facilitator superfamily. Folate-biopterin transporter (TC 2.A.71) family.</text>
</comment>
<keyword evidence="6 7" id="KW-0472">Membrane</keyword>
<dbReference type="CDD" id="cd17484">
    <property type="entry name" value="MFS_FBT"/>
    <property type="match status" value="1"/>
</dbReference>
<feature type="transmembrane region" description="Helical" evidence="7">
    <location>
        <begin position="194"/>
        <end position="214"/>
    </location>
</feature>
<proteinExistence type="inferred from homology"/>
<evidence type="ECO:0000256" key="1">
    <source>
        <dbReference type="ARBA" id="ARBA00004141"/>
    </source>
</evidence>
<evidence type="ECO:0000313" key="9">
    <source>
        <dbReference type="Proteomes" id="UP000316621"/>
    </source>
</evidence>
<evidence type="ECO:0000313" key="8">
    <source>
        <dbReference type="EMBL" id="RZC53951.1"/>
    </source>
</evidence>
<dbReference type="InterPro" id="IPR036259">
    <property type="entry name" value="MFS_trans_sf"/>
</dbReference>
<evidence type="ECO:0000256" key="4">
    <source>
        <dbReference type="ARBA" id="ARBA00022692"/>
    </source>
</evidence>
<feature type="transmembrane region" description="Helical" evidence="7">
    <location>
        <begin position="317"/>
        <end position="339"/>
    </location>
</feature>
<dbReference type="Pfam" id="PF03092">
    <property type="entry name" value="BT1"/>
    <property type="match status" value="1"/>
</dbReference>
<keyword evidence="4 7" id="KW-0812">Transmembrane</keyword>
<reference evidence="8 9" key="1">
    <citation type="journal article" date="2018" name="Science">
        <title>The opium poppy genome and morphinan production.</title>
        <authorList>
            <person name="Guo L."/>
            <person name="Winzer T."/>
            <person name="Yang X."/>
            <person name="Li Y."/>
            <person name="Ning Z."/>
            <person name="He Z."/>
            <person name="Teodor R."/>
            <person name="Lu Y."/>
            <person name="Bowser T.A."/>
            <person name="Graham I.A."/>
            <person name="Ye K."/>
        </authorList>
    </citation>
    <scope>NUCLEOTIDE SEQUENCE [LARGE SCALE GENOMIC DNA]</scope>
    <source>
        <strain evidence="9">cv. HN1</strain>
        <tissue evidence="8">Leaves</tissue>
    </source>
</reference>
<protein>
    <recommendedName>
        <fullName evidence="10">Folate-biopterin transporter 6</fullName>
    </recommendedName>
</protein>
<dbReference type="Gene3D" id="1.20.1250.20">
    <property type="entry name" value="MFS general substrate transporter like domains"/>
    <property type="match status" value="1"/>
</dbReference>
<accession>A0A4Y7J1Y1</accession>
<evidence type="ECO:0000256" key="2">
    <source>
        <dbReference type="ARBA" id="ARBA00007015"/>
    </source>
</evidence>
<dbReference type="PANTHER" id="PTHR31585">
    <property type="entry name" value="FOLATE-BIOPTERIN TRANSPORTER 1, CHLOROPLASTIC"/>
    <property type="match status" value="1"/>
</dbReference>
<feature type="transmembrane region" description="Helical" evidence="7">
    <location>
        <begin position="167"/>
        <end position="188"/>
    </location>
</feature>
<dbReference type="PANTHER" id="PTHR31585:SF44">
    <property type="entry name" value="FOLATE-BIOPTERIN TRANSPORTER 6-RELATED"/>
    <property type="match status" value="1"/>
</dbReference>
<evidence type="ECO:0000256" key="3">
    <source>
        <dbReference type="ARBA" id="ARBA00022448"/>
    </source>
</evidence>
<evidence type="ECO:0000256" key="6">
    <source>
        <dbReference type="ARBA" id="ARBA00023136"/>
    </source>
</evidence>
<feature type="transmembrane region" description="Helical" evidence="7">
    <location>
        <begin position="252"/>
        <end position="273"/>
    </location>
</feature>
<dbReference type="AlphaFoldDB" id="A0A4Y7J1Y1"/>
<dbReference type="GO" id="GO:0016020">
    <property type="term" value="C:membrane"/>
    <property type="evidence" value="ECO:0007669"/>
    <property type="project" value="UniProtKB-SubCell"/>
</dbReference>
<gene>
    <name evidence="8" type="ORF">C5167_012821</name>
</gene>
<organism evidence="8 9">
    <name type="scientific">Papaver somniferum</name>
    <name type="common">Opium poppy</name>
    <dbReference type="NCBI Taxonomy" id="3469"/>
    <lineage>
        <taxon>Eukaryota</taxon>
        <taxon>Viridiplantae</taxon>
        <taxon>Streptophyta</taxon>
        <taxon>Embryophyta</taxon>
        <taxon>Tracheophyta</taxon>
        <taxon>Spermatophyta</taxon>
        <taxon>Magnoliopsida</taxon>
        <taxon>Ranunculales</taxon>
        <taxon>Papaveraceae</taxon>
        <taxon>Papaveroideae</taxon>
        <taxon>Papaver</taxon>
    </lineage>
</organism>
<keyword evidence="9" id="KW-1185">Reference proteome</keyword>
<keyword evidence="3" id="KW-0813">Transport</keyword>
<feature type="transmembrane region" description="Helical" evidence="7">
    <location>
        <begin position="100"/>
        <end position="120"/>
    </location>
</feature>
<name>A0A4Y7J1Y1_PAPSO</name>
<dbReference type="InterPro" id="IPR039309">
    <property type="entry name" value="BT1"/>
</dbReference>
<evidence type="ECO:0000256" key="7">
    <source>
        <dbReference type="SAM" id="Phobius"/>
    </source>
</evidence>
<dbReference type="EMBL" id="CM010717">
    <property type="protein sequence ID" value="RZC53951.1"/>
    <property type="molecule type" value="Genomic_DNA"/>
</dbReference>
<dbReference type="OrthoDB" id="754047at2759"/>
<evidence type="ECO:0000256" key="5">
    <source>
        <dbReference type="ARBA" id="ARBA00022989"/>
    </source>
</evidence>
<evidence type="ECO:0008006" key="10">
    <source>
        <dbReference type="Google" id="ProtNLM"/>
    </source>
</evidence>
<dbReference type="SUPFAM" id="SSF103473">
    <property type="entry name" value="MFS general substrate transporter"/>
    <property type="match status" value="1"/>
</dbReference>
<comment type="subcellular location">
    <subcellularLocation>
        <location evidence="1">Membrane</location>
        <topology evidence="1">Multi-pass membrane protein</topology>
    </subcellularLocation>
</comment>
<feature type="transmembrane region" description="Helical" evidence="7">
    <location>
        <begin position="285"/>
        <end position="305"/>
    </location>
</feature>
<dbReference type="Proteomes" id="UP000316621">
    <property type="component" value="Chromosome 3"/>
</dbReference>
<dbReference type="OMA" id="FVIMEEC"/>
<sequence>MSKNRLLVLICEPFQWIQMLCKELNTSFVLGVVTVYGFNQGFSGSLFRVVSDYYWKDVQKIQPSTVQLYVGFYYIPWIMKPVWGLLTDIFTVNGYHRRPYFVISGILGVVSALSVALVNVQFMPAFMALICLIGVTASMAIADVTIDACIAKNSIQMPSLASDMQSLCGFCTSVGALIGFSSSGMFVHQLGAKGALGLLALAPILLIMLGFFIYESRSNRPSNQKATTEKVAGAMNGMYKTIKYPQVWKPSLYMYLSLALSISTHEGQFYWYTDPKAGPAFSQEFVGMIYAIGAVASIAGVLIYHKLLKDYYSFRKLLFFAQLLYGFSGMLDLTFVLRWNLKLGIPDYFFVIFEECVSRIVNRLRWMPMIVLSTKLCPLGIEGTFFALLMCIDSLGQLSSKWSGGLVLHLFHVTRSDFTNLWLVMVIKNALRFSTLALIFLVPKADQYEVLVPPDLLKGENLMNTAGEEEETIQLVAMNEKIEAVEGSSLRER</sequence>
<keyword evidence="5 7" id="KW-1133">Transmembrane helix</keyword>